<feature type="region of interest" description="Disordered" evidence="1">
    <location>
        <begin position="430"/>
        <end position="454"/>
    </location>
</feature>
<protein>
    <submittedName>
        <fullName evidence="4">OLC1v1000024C3</fullName>
    </submittedName>
</protein>
<evidence type="ECO:0000259" key="2">
    <source>
        <dbReference type="Pfam" id="PF12552"/>
    </source>
</evidence>
<accession>A0AAV1D1Y4</accession>
<dbReference type="PANTHER" id="PTHR47212:SF13">
    <property type="entry name" value="DUF4378 DOMAIN-CONTAINING PROTEIN"/>
    <property type="match status" value="1"/>
</dbReference>
<dbReference type="Pfam" id="PF14309">
    <property type="entry name" value="DUF4378"/>
    <property type="match status" value="1"/>
</dbReference>
<evidence type="ECO:0000313" key="5">
    <source>
        <dbReference type="Proteomes" id="UP001161247"/>
    </source>
</evidence>
<evidence type="ECO:0000256" key="1">
    <source>
        <dbReference type="SAM" id="MobiDB-lite"/>
    </source>
</evidence>
<feature type="region of interest" description="Disordered" evidence="1">
    <location>
        <begin position="61"/>
        <end position="83"/>
    </location>
</feature>
<feature type="region of interest" description="Disordered" evidence="1">
    <location>
        <begin position="499"/>
        <end position="529"/>
    </location>
</feature>
<feature type="region of interest" description="Disordered" evidence="1">
    <location>
        <begin position="269"/>
        <end position="292"/>
    </location>
</feature>
<feature type="domain" description="DUF4378" evidence="3">
    <location>
        <begin position="756"/>
        <end position="904"/>
    </location>
</feature>
<sequence length="920" mass="103487">MTKKSQRRSLRHEKDHPGCISGLIHIFDFRNGRSTRKLLPDRRRANKHAVGTCSSHTRPMLTDCDDRSRNTEDDTDGGITSTDAVTTSVKKLMENEMCNDSNDLEVGTEKGSPEHSRGRQAKRNIRVSNKACKRSNETIDLCDLEAEKNLGSDKSRNQVGSKNASDRFDVEIIMHLLHDYFDRQTDQVSAVDKGKLSAAIEIFIDQSSSDSKHFIEDGQIQQSQEFQNALQKLSSNKDLLLQLFEDPKCQLSKQVNDLEGAKLRENLRSNSLPRSSFSEEKAAHSKADELTGHKPSRKFFRRRSKSQEHFPSIETENCQRSSKIVILKPGPTSLVPQDRENDVQSHAGRKIQEERSQFSFAEFKRKLKHAITRERQSTSEDGINHKTQLVHPKRHDLDKGSGGENLGWRSPNRKHFYVEKFAKPSISSKIGDKIAKPNGSEDIGATDKSNQAVPGNSNIYLEAKKHLIEMLNSSDYNTELRSQQLPKSLGRILSYSEYQYSPTSNNSPRKVDEEDVSVTVERSSSPHGGIEIVKEGVDQSSQENLTDHTSSFEHSSEIELCSTHISPSEEFDSSEANRGLPCEHFGTQFDEKSLPSSGNDTVSIGAAGFTEKTNNDLDDNEIHPGQSCSSYSKEEGVQFGDSDGELLEDRAIPSLDVETTEDCQTISPPLSPSSSSSSVAIKVEDLGDTSERTDRPSPVSVLEPLFVEDDISPARTLSKPVAQEIEPRKIQFEELKSSGDQGICSQTCLEDEESAFEYVEAVLLGSGLNWDDYLLRWLSSSSILESTLYDEVELFSSRSRDEQKLLFDCINEVLEEVCDYYFGSFPLSWHAKQNIRPVPMRMNLIHEIWEGVEWHLLQYPSPQSLDQLLKKDMAKSRTWMNLRLDFQHIGEEVEDIIVDDLIEDIISTFISDAPPTDLAS</sequence>
<keyword evidence="5" id="KW-1185">Reference proteome</keyword>
<evidence type="ECO:0000313" key="4">
    <source>
        <dbReference type="EMBL" id="CAI9101879.1"/>
    </source>
</evidence>
<name>A0AAV1D1Y4_OLDCO</name>
<feature type="compositionally biased region" description="Basic and acidic residues" evidence="1">
    <location>
        <begin position="107"/>
        <end position="117"/>
    </location>
</feature>
<feature type="domain" description="DUF3741" evidence="2">
    <location>
        <begin position="205"/>
        <end position="248"/>
    </location>
</feature>
<gene>
    <name evidence="4" type="ORF">OLC1_LOCUS11360</name>
</gene>
<dbReference type="Proteomes" id="UP001161247">
    <property type="component" value="Chromosome 4"/>
</dbReference>
<dbReference type="EMBL" id="OX459121">
    <property type="protein sequence ID" value="CAI9101879.1"/>
    <property type="molecule type" value="Genomic_DNA"/>
</dbReference>
<dbReference type="InterPro" id="IPR025486">
    <property type="entry name" value="DUF4378"/>
</dbReference>
<feature type="compositionally biased region" description="Basic and acidic residues" evidence="1">
    <location>
        <begin position="277"/>
        <end position="292"/>
    </location>
</feature>
<feature type="region of interest" description="Disordered" evidence="1">
    <location>
        <begin position="567"/>
        <end position="640"/>
    </location>
</feature>
<dbReference type="PANTHER" id="PTHR47212">
    <property type="entry name" value="ADHESIN-LIKE PROTEIN, PUTATIVE (DUF3741)-RELATED"/>
    <property type="match status" value="1"/>
</dbReference>
<dbReference type="AlphaFoldDB" id="A0AAV1D1Y4"/>
<organism evidence="4 5">
    <name type="scientific">Oldenlandia corymbosa var. corymbosa</name>
    <dbReference type="NCBI Taxonomy" id="529605"/>
    <lineage>
        <taxon>Eukaryota</taxon>
        <taxon>Viridiplantae</taxon>
        <taxon>Streptophyta</taxon>
        <taxon>Embryophyta</taxon>
        <taxon>Tracheophyta</taxon>
        <taxon>Spermatophyta</taxon>
        <taxon>Magnoliopsida</taxon>
        <taxon>eudicotyledons</taxon>
        <taxon>Gunneridae</taxon>
        <taxon>Pentapetalae</taxon>
        <taxon>asterids</taxon>
        <taxon>lamiids</taxon>
        <taxon>Gentianales</taxon>
        <taxon>Rubiaceae</taxon>
        <taxon>Rubioideae</taxon>
        <taxon>Spermacoceae</taxon>
        <taxon>Hedyotis-Oldenlandia complex</taxon>
        <taxon>Oldenlandia</taxon>
    </lineage>
</organism>
<feature type="region of interest" description="Disordered" evidence="1">
    <location>
        <begin position="97"/>
        <end position="129"/>
    </location>
</feature>
<proteinExistence type="predicted"/>
<feature type="region of interest" description="Disordered" evidence="1">
    <location>
        <begin position="658"/>
        <end position="680"/>
    </location>
</feature>
<evidence type="ECO:0000259" key="3">
    <source>
        <dbReference type="Pfam" id="PF14309"/>
    </source>
</evidence>
<dbReference type="Pfam" id="PF12552">
    <property type="entry name" value="DUF3741"/>
    <property type="match status" value="1"/>
</dbReference>
<feature type="compositionally biased region" description="Polar residues" evidence="1">
    <location>
        <begin position="499"/>
        <end position="508"/>
    </location>
</feature>
<dbReference type="InterPro" id="IPR022212">
    <property type="entry name" value="DUF3741"/>
</dbReference>
<reference evidence="4" key="1">
    <citation type="submission" date="2023-03" db="EMBL/GenBank/DDBJ databases">
        <authorList>
            <person name="Julca I."/>
        </authorList>
    </citation>
    <scope>NUCLEOTIDE SEQUENCE</scope>
</reference>